<dbReference type="AlphaFoldDB" id="A0A9X8UKC9"/>
<dbReference type="InterPro" id="IPR052515">
    <property type="entry name" value="Gfo/Idh/MocA_Oxidoreductase"/>
</dbReference>
<organism evidence="3 4">
    <name type="scientific">Harryflintia acetispora</name>
    <dbReference type="NCBI Taxonomy" id="1849041"/>
    <lineage>
        <taxon>Bacteria</taxon>
        <taxon>Bacillati</taxon>
        <taxon>Bacillota</taxon>
        <taxon>Clostridia</taxon>
        <taxon>Eubacteriales</taxon>
        <taxon>Oscillospiraceae</taxon>
        <taxon>Harryflintia</taxon>
    </lineage>
</organism>
<dbReference type="Pfam" id="PF01408">
    <property type="entry name" value="GFO_IDH_MocA"/>
    <property type="match status" value="1"/>
</dbReference>
<dbReference type="InterPro" id="IPR036291">
    <property type="entry name" value="NAD(P)-bd_dom_sf"/>
</dbReference>
<evidence type="ECO:0000259" key="2">
    <source>
        <dbReference type="Pfam" id="PF22725"/>
    </source>
</evidence>
<evidence type="ECO:0000313" key="3">
    <source>
        <dbReference type="EMBL" id="TCL44188.1"/>
    </source>
</evidence>
<accession>A0A9X8UKC9</accession>
<dbReference type="Pfam" id="PF22725">
    <property type="entry name" value="GFO_IDH_MocA_C3"/>
    <property type="match status" value="1"/>
</dbReference>
<feature type="domain" description="GFO/IDH/MocA-like oxidoreductase" evidence="2">
    <location>
        <begin position="137"/>
        <end position="285"/>
    </location>
</feature>
<dbReference type="InterPro" id="IPR055170">
    <property type="entry name" value="GFO_IDH_MocA-like_dom"/>
</dbReference>
<gene>
    <name evidence="3" type="ORF">EDD78_103226</name>
</gene>
<dbReference type="SUPFAM" id="SSF51735">
    <property type="entry name" value="NAD(P)-binding Rossmann-fold domains"/>
    <property type="match status" value="1"/>
</dbReference>
<proteinExistence type="predicted"/>
<dbReference type="GO" id="GO:0000166">
    <property type="term" value="F:nucleotide binding"/>
    <property type="evidence" value="ECO:0007669"/>
    <property type="project" value="InterPro"/>
</dbReference>
<dbReference type="EMBL" id="SLUK01000003">
    <property type="protein sequence ID" value="TCL44188.1"/>
    <property type="molecule type" value="Genomic_DNA"/>
</dbReference>
<dbReference type="Proteomes" id="UP000294682">
    <property type="component" value="Unassembled WGS sequence"/>
</dbReference>
<keyword evidence="4" id="KW-1185">Reference proteome</keyword>
<feature type="domain" description="Gfo/Idh/MocA-like oxidoreductase N-terminal" evidence="1">
    <location>
        <begin position="5"/>
        <end position="121"/>
    </location>
</feature>
<dbReference type="InterPro" id="IPR000683">
    <property type="entry name" value="Gfo/Idh/MocA-like_OxRdtase_N"/>
</dbReference>
<reference evidence="3 4" key="1">
    <citation type="submission" date="2019-03" db="EMBL/GenBank/DDBJ databases">
        <title>Genomic Encyclopedia of Type Strains, Phase IV (KMG-IV): sequencing the most valuable type-strain genomes for metagenomic binning, comparative biology and taxonomic classification.</title>
        <authorList>
            <person name="Goeker M."/>
        </authorList>
    </citation>
    <scope>NUCLEOTIDE SEQUENCE [LARGE SCALE GENOMIC DNA]</scope>
    <source>
        <strain evidence="3 4">DSM 100433</strain>
    </source>
</reference>
<dbReference type="RefSeq" id="WP_132084272.1">
    <property type="nucleotide sequence ID" value="NZ_SLUK01000003.1"/>
</dbReference>
<name>A0A9X8UKC9_9FIRM</name>
<sequence>MKKYRVAFVGAGMIANSAHLPAIGELAERMEVVGVQDVRREAAEFMAAKLGAPAFEDAGEMFERVKPDLAVVTTPNLSHEPLCRLALSRGIHTVCEKPVVLTYREAAGLYETARRSGSRFFAAQTMRFTQDLSSLYEISQMGVLGDIYYCDAEFFRRRGIPKWGMFHMKDQNGGGCFADIGVHMMDALVHLTGAQKLLSVSGCAGSRLGASDEQVYLSMEEAGAFAGGVFVPREYQKGEFSVEEFAAGLARFDNGLNIQFRVSWAINLPSSEAMQLRIAGTKGGYALPGHHIYTKLGNYRADIHPTVVDNTRNQKGWGHWEMYRHILDVLDGHCEYMVTEREVLTTALILECFYESARLGREVLAKDIAPDYE</sequence>
<dbReference type="SUPFAM" id="SSF55347">
    <property type="entry name" value="Glyceraldehyde-3-phosphate dehydrogenase-like, C-terminal domain"/>
    <property type="match status" value="1"/>
</dbReference>
<evidence type="ECO:0000259" key="1">
    <source>
        <dbReference type="Pfam" id="PF01408"/>
    </source>
</evidence>
<dbReference type="PANTHER" id="PTHR43249">
    <property type="entry name" value="UDP-N-ACETYL-2-AMINO-2-DEOXY-D-GLUCURONATE OXIDASE"/>
    <property type="match status" value="1"/>
</dbReference>
<dbReference type="Gene3D" id="3.40.50.720">
    <property type="entry name" value="NAD(P)-binding Rossmann-like Domain"/>
    <property type="match status" value="1"/>
</dbReference>
<evidence type="ECO:0000313" key="4">
    <source>
        <dbReference type="Proteomes" id="UP000294682"/>
    </source>
</evidence>
<dbReference type="Gene3D" id="3.30.360.10">
    <property type="entry name" value="Dihydrodipicolinate Reductase, domain 2"/>
    <property type="match status" value="1"/>
</dbReference>
<dbReference type="PANTHER" id="PTHR43249:SF1">
    <property type="entry name" value="D-GLUCOSIDE 3-DEHYDROGENASE"/>
    <property type="match status" value="1"/>
</dbReference>
<protein>
    <submittedName>
        <fullName evidence="3">Dehydrogenase</fullName>
    </submittedName>
</protein>
<comment type="caution">
    <text evidence="3">The sequence shown here is derived from an EMBL/GenBank/DDBJ whole genome shotgun (WGS) entry which is preliminary data.</text>
</comment>